<evidence type="ECO:0000313" key="1">
    <source>
        <dbReference type="EMBL" id="KAJ8369814.1"/>
    </source>
</evidence>
<protein>
    <submittedName>
        <fullName evidence="1">Uncharacterized protein</fullName>
    </submittedName>
</protein>
<gene>
    <name evidence="1" type="ORF">SKAU_G00098420</name>
</gene>
<dbReference type="SUPFAM" id="SSF103657">
    <property type="entry name" value="BAR/IMD domain-like"/>
    <property type="match status" value="1"/>
</dbReference>
<proteinExistence type="predicted"/>
<sequence>MDWGTDLWDQYDVIEKHTQSGLDLVEKYVKFAKERTEVEQTTPNSCGHTFQQHNFDAAAVHGCVGMQFGWTGLGSQYRYEHHRKERELAPESDIFESAAG</sequence>
<dbReference type="Gene3D" id="1.20.1270.60">
    <property type="entry name" value="Arfaptin homology (AH) domain/BAR domain"/>
    <property type="match status" value="1"/>
</dbReference>
<dbReference type="OrthoDB" id="8783038at2759"/>
<dbReference type="InterPro" id="IPR027267">
    <property type="entry name" value="AH/BAR_dom_sf"/>
</dbReference>
<dbReference type="Proteomes" id="UP001152622">
    <property type="component" value="Chromosome 3"/>
</dbReference>
<reference evidence="1" key="1">
    <citation type="journal article" date="2023" name="Science">
        <title>Genome structures resolve the early diversification of teleost fishes.</title>
        <authorList>
            <person name="Parey E."/>
            <person name="Louis A."/>
            <person name="Montfort J."/>
            <person name="Bouchez O."/>
            <person name="Roques C."/>
            <person name="Iampietro C."/>
            <person name="Lluch J."/>
            <person name="Castinel A."/>
            <person name="Donnadieu C."/>
            <person name="Desvignes T."/>
            <person name="Floi Bucao C."/>
            <person name="Jouanno E."/>
            <person name="Wen M."/>
            <person name="Mejri S."/>
            <person name="Dirks R."/>
            <person name="Jansen H."/>
            <person name="Henkel C."/>
            <person name="Chen W.J."/>
            <person name="Zahm M."/>
            <person name="Cabau C."/>
            <person name="Klopp C."/>
            <person name="Thompson A.W."/>
            <person name="Robinson-Rechavi M."/>
            <person name="Braasch I."/>
            <person name="Lecointre G."/>
            <person name="Bobe J."/>
            <person name="Postlethwait J.H."/>
            <person name="Berthelot C."/>
            <person name="Roest Crollius H."/>
            <person name="Guiguen Y."/>
        </authorList>
    </citation>
    <scope>NUCLEOTIDE SEQUENCE</scope>
    <source>
        <strain evidence="1">WJC10195</strain>
    </source>
</reference>
<dbReference type="AlphaFoldDB" id="A0A9Q1J6W2"/>
<keyword evidence="2" id="KW-1185">Reference proteome</keyword>
<evidence type="ECO:0000313" key="2">
    <source>
        <dbReference type="Proteomes" id="UP001152622"/>
    </source>
</evidence>
<organism evidence="1 2">
    <name type="scientific">Synaphobranchus kaupii</name>
    <name type="common">Kaup's arrowtooth eel</name>
    <dbReference type="NCBI Taxonomy" id="118154"/>
    <lineage>
        <taxon>Eukaryota</taxon>
        <taxon>Metazoa</taxon>
        <taxon>Chordata</taxon>
        <taxon>Craniata</taxon>
        <taxon>Vertebrata</taxon>
        <taxon>Euteleostomi</taxon>
        <taxon>Actinopterygii</taxon>
        <taxon>Neopterygii</taxon>
        <taxon>Teleostei</taxon>
        <taxon>Anguilliformes</taxon>
        <taxon>Synaphobranchidae</taxon>
        <taxon>Synaphobranchus</taxon>
    </lineage>
</organism>
<accession>A0A9Q1J6W2</accession>
<comment type="caution">
    <text evidence="1">The sequence shown here is derived from an EMBL/GenBank/DDBJ whole genome shotgun (WGS) entry which is preliminary data.</text>
</comment>
<dbReference type="EMBL" id="JAINUF010000003">
    <property type="protein sequence ID" value="KAJ8369814.1"/>
    <property type="molecule type" value="Genomic_DNA"/>
</dbReference>
<name>A0A9Q1J6W2_SYNKA</name>